<protein>
    <submittedName>
        <fullName evidence="2">P-loop containing nucleoside triphosphate hydrolase protein</fullName>
    </submittedName>
</protein>
<name>A0AAE0ICL1_9PEZI</name>
<dbReference type="InterPro" id="IPR003593">
    <property type="entry name" value="AAA+_ATPase"/>
</dbReference>
<dbReference type="AlphaFoldDB" id="A0AAE0ICL1"/>
<dbReference type="InterPro" id="IPR054289">
    <property type="entry name" value="DUF7025"/>
</dbReference>
<dbReference type="Proteomes" id="UP001283341">
    <property type="component" value="Unassembled WGS sequence"/>
</dbReference>
<feature type="domain" description="AAA+ ATPase" evidence="1">
    <location>
        <begin position="398"/>
        <end position="529"/>
    </location>
</feature>
<dbReference type="SMART" id="SM00382">
    <property type="entry name" value="AAA"/>
    <property type="match status" value="1"/>
</dbReference>
<evidence type="ECO:0000313" key="2">
    <source>
        <dbReference type="EMBL" id="KAK3322629.1"/>
    </source>
</evidence>
<keyword evidence="2" id="KW-0378">Hydrolase</keyword>
<feature type="non-terminal residue" evidence="2">
    <location>
        <position position="593"/>
    </location>
</feature>
<feature type="non-terminal residue" evidence="2">
    <location>
        <position position="1"/>
    </location>
</feature>
<evidence type="ECO:0000259" key="1">
    <source>
        <dbReference type="SMART" id="SM00382"/>
    </source>
</evidence>
<dbReference type="InterPro" id="IPR027417">
    <property type="entry name" value="P-loop_NTPase"/>
</dbReference>
<dbReference type="SUPFAM" id="SSF52540">
    <property type="entry name" value="P-loop containing nucleoside triphosphate hydrolases"/>
    <property type="match status" value="1"/>
</dbReference>
<evidence type="ECO:0000313" key="3">
    <source>
        <dbReference type="Proteomes" id="UP001283341"/>
    </source>
</evidence>
<dbReference type="PANTHER" id="PTHR46411:SF3">
    <property type="entry name" value="AAA+ ATPASE DOMAIN-CONTAINING PROTEIN"/>
    <property type="match status" value="1"/>
</dbReference>
<dbReference type="Gene3D" id="3.40.50.300">
    <property type="entry name" value="P-loop containing nucleotide triphosphate hydrolases"/>
    <property type="match status" value="1"/>
</dbReference>
<reference evidence="2" key="1">
    <citation type="journal article" date="2023" name="Mol. Phylogenet. Evol.">
        <title>Genome-scale phylogeny and comparative genomics of the fungal order Sordariales.</title>
        <authorList>
            <person name="Hensen N."/>
            <person name="Bonometti L."/>
            <person name="Westerberg I."/>
            <person name="Brannstrom I.O."/>
            <person name="Guillou S."/>
            <person name="Cros-Aarteil S."/>
            <person name="Calhoun S."/>
            <person name="Haridas S."/>
            <person name="Kuo A."/>
            <person name="Mondo S."/>
            <person name="Pangilinan J."/>
            <person name="Riley R."/>
            <person name="LaButti K."/>
            <person name="Andreopoulos B."/>
            <person name="Lipzen A."/>
            <person name="Chen C."/>
            <person name="Yan M."/>
            <person name="Daum C."/>
            <person name="Ng V."/>
            <person name="Clum A."/>
            <person name="Steindorff A."/>
            <person name="Ohm R.A."/>
            <person name="Martin F."/>
            <person name="Silar P."/>
            <person name="Natvig D.O."/>
            <person name="Lalanne C."/>
            <person name="Gautier V."/>
            <person name="Ament-Velasquez S.L."/>
            <person name="Kruys A."/>
            <person name="Hutchinson M.I."/>
            <person name="Powell A.J."/>
            <person name="Barry K."/>
            <person name="Miller A.N."/>
            <person name="Grigoriev I.V."/>
            <person name="Debuchy R."/>
            <person name="Gladieux P."/>
            <person name="Hiltunen Thoren M."/>
            <person name="Johannesson H."/>
        </authorList>
    </citation>
    <scope>NUCLEOTIDE SEQUENCE</scope>
    <source>
        <strain evidence="2">CBS 118394</strain>
    </source>
</reference>
<organism evidence="2 3">
    <name type="scientific">Apodospora peruviana</name>
    <dbReference type="NCBI Taxonomy" id="516989"/>
    <lineage>
        <taxon>Eukaryota</taxon>
        <taxon>Fungi</taxon>
        <taxon>Dikarya</taxon>
        <taxon>Ascomycota</taxon>
        <taxon>Pezizomycotina</taxon>
        <taxon>Sordariomycetes</taxon>
        <taxon>Sordariomycetidae</taxon>
        <taxon>Sordariales</taxon>
        <taxon>Lasiosphaeriaceae</taxon>
        <taxon>Apodospora</taxon>
    </lineage>
</organism>
<dbReference type="Pfam" id="PF22942">
    <property type="entry name" value="DUF7025"/>
    <property type="match status" value="1"/>
</dbReference>
<dbReference type="InterPro" id="IPR003959">
    <property type="entry name" value="ATPase_AAA_core"/>
</dbReference>
<dbReference type="EMBL" id="JAUEDM010000003">
    <property type="protein sequence ID" value="KAK3322629.1"/>
    <property type="molecule type" value="Genomic_DNA"/>
</dbReference>
<dbReference type="GO" id="GO:0005524">
    <property type="term" value="F:ATP binding"/>
    <property type="evidence" value="ECO:0007669"/>
    <property type="project" value="InterPro"/>
</dbReference>
<proteinExistence type="predicted"/>
<gene>
    <name evidence="2" type="ORF">B0H66DRAFT_449868</name>
</gene>
<accession>A0AAE0ICL1</accession>
<dbReference type="Pfam" id="PF00004">
    <property type="entry name" value="AAA"/>
    <property type="match status" value="1"/>
</dbReference>
<dbReference type="PANTHER" id="PTHR46411">
    <property type="entry name" value="FAMILY ATPASE, PUTATIVE-RELATED"/>
    <property type="match status" value="1"/>
</dbReference>
<comment type="caution">
    <text evidence="2">The sequence shown here is derived from an EMBL/GenBank/DDBJ whole genome shotgun (WGS) entry which is preliminary data.</text>
</comment>
<keyword evidence="3" id="KW-1185">Reference proteome</keyword>
<reference evidence="2" key="2">
    <citation type="submission" date="2023-06" db="EMBL/GenBank/DDBJ databases">
        <authorList>
            <consortium name="Lawrence Berkeley National Laboratory"/>
            <person name="Haridas S."/>
            <person name="Hensen N."/>
            <person name="Bonometti L."/>
            <person name="Westerberg I."/>
            <person name="Brannstrom I.O."/>
            <person name="Guillou S."/>
            <person name="Cros-Aarteil S."/>
            <person name="Calhoun S."/>
            <person name="Kuo A."/>
            <person name="Mondo S."/>
            <person name="Pangilinan J."/>
            <person name="Riley R."/>
            <person name="Labutti K."/>
            <person name="Andreopoulos B."/>
            <person name="Lipzen A."/>
            <person name="Chen C."/>
            <person name="Yanf M."/>
            <person name="Daum C."/>
            <person name="Ng V."/>
            <person name="Clum A."/>
            <person name="Steindorff A."/>
            <person name="Ohm R."/>
            <person name="Martin F."/>
            <person name="Silar P."/>
            <person name="Natvig D."/>
            <person name="Lalanne C."/>
            <person name="Gautier V."/>
            <person name="Ament-Velasquez S.L."/>
            <person name="Kruys A."/>
            <person name="Hutchinson M.I."/>
            <person name="Powell A.J."/>
            <person name="Barry K."/>
            <person name="Miller A.N."/>
            <person name="Grigoriev I.V."/>
            <person name="Debuchy R."/>
            <person name="Gladieux P."/>
            <person name="Thoren M.H."/>
            <person name="Johannesson H."/>
        </authorList>
    </citation>
    <scope>NUCLEOTIDE SEQUENCE</scope>
    <source>
        <strain evidence="2">CBS 118394</strain>
    </source>
</reference>
<sequence>CEQKVYQKRYNRKTDRNEVVEVPALSSESLDDEQDLKREYALVIHEVYDKKHERVNTIVGVNSPFILKAFRDVVGSHPTVASDFQRPVELESPFQMLVHHWDKLDAYRNETDDDDVRMHLHLLFDFMNAELGQDRERILGMVQKRQISFKATWAIFVPGELIICADSGHPWLLRCTKTAYEEYNNRGPVCHVYGQYTDFNGEIFGDAEHQIDLIQKRSFGGDNPANITDLGIYPFKFWEGDHEKLQKRLTERGRKMLEIRGACFKYYNGIAKYLKTPPYDYYDSDLDLRAGYWIPFLETGRIVLDRVLCEKETYLARTDVKVNPDSEIMLCPPFALGYSPTRKVWARYFIDSLSEIDWKPSPWESLMLPDRQKRILKGLVECHIFPDNPHEEAEQKGKGLVILLHGSPGSGKTLTAESAAEASHRIIITSSVGELDKDNRASSFEWRLKELLRFATAWGAVLLLDEADVFLERREETAGNEKKNALVAVFLRHLEYFSGIVFLTTNRIRAFDAAMKSRIHLALGYGPPTLEARRLLWLQFLNSVPDGEIDMVPDEDVDHLMIEKLNGREIAYVVHTARTIARSQKVPLQLEHL</sequence>
<dbReference type="GO" id="GO:0016887">
    <property type="term" value="F:ATP hydrolysis activity"/>
    <property type="evidence" value="ECO:0007669"/>
    <property type="project" value="InterPro"/>
</dbReference>